<organism evidence="1 2">
    <name type="scientific">Sediminibacterium roseum</name>
    <dbReference type="NCBI Taxonomy" id="1978412"/>
    <lineage>
        <taxon>Bacteria</taxon>
        <taxon>Pseudomonadati</taxon>
        <taxon>Bacteroidota</taxon>
        <taxon>Chitinophagia</taxon>
        <taxon>Chitinophagales</taxon>
        <taxon>Chitinophagaceae</taxon>
        <taxon>Sediminibacterium</taxon>
    </lineage>
</organism>
<name>A0ABW9ZW18_9BACT</name>
<reference evidence="1 2" key="1">
    <citation type="submission" date="2020-01" db="EMBL/GenBank/DDBJ databases">
        <title>Genome analysis.</title>
        <authorList>
            <person name="Wu S."/>
            <person name="Wang G."/>
        </authorList>
    </citation>
    <scope>NUCLEOTIDE SEQUENCE [LARGE SCALE GENOMIC DNA]</scope>
    <source>
        <strain evidence="1 2">SYL130</strain>
    </source>
</reference>
<keyword evidence="2" id="KW-1185">Reference proteome</keyword>
<evidence type="ECO:0000313" key="2">
    <source>
        <dbReference type="Proteomes" id="UP000753802"/>
    </source>
</evidence>
<dbReference type="EMBL" id="JAACJS010000015">
    <property type="protein sequence ID" value="NCI51326.1"/>
    <property type="molecule type" value="Genomic_DNA"/>
</dbReference>
<dbReference type="RefSeq" id="WP_161819611.1">
    <property type="nucleotide sequence ID" value="NZ_JAACJS010000015.1"/>
</dbReference>
<evidence type="ECO:0000313" key="1">
    <source>
        <dbReference type="EMBL" id="NCI51326.1"/>
    </source>
</evidence>
<comment type="caution">
    <text evidence="1">The sequence shown here is derived from an EMBL/GenBank/DDBJ whole genome shotgun (WGS) entry which is preliminary data.</text>
</comment>
<protein>
    <submittedName>
        <fullName evidence="1">Uncharacterized protein</fullName>
    </submittedName>
</protein>
<accession>A0ABW9ZW18</accession>
<dbReference type="Proteomes" id="UP000753802">
    <property type="component" value="Unassembled WGS sequence"/>
</dbReference>
<sequence>MTPIQHSISLEEAIELTSRFQANRPADMPICETFEKDSVRKMLQAHGADKLRIYYGEKEDGSVCAVLVAADAEGNDMLPGVNRNNKNEEDDPDEYILENSYKCPPACPPESPLNNN</sequence>
<gene>
    <name evidence="1" type="ORF">GWC95_15465</name>
</gene>
<proteinExistence type="predicted"/>